<keyword evidence="3" id="KW-1185">Reference proteome</keyword>
<keyword evidence="1" id="KW-0732">Signal</keyword>
<feature type="chain" id="PRO_5031363699" evidence="1">
    <location>
        <begin position="19"/>
        <end position="155"/>
    </location>
</feature>
<dbReference type="OMA" id="STTYFRY"/>
<reference evidence="2 3" key="1">
    <citation type="submission" date="2020-11" db="EMBL/GenBank/DDBJ databases">
        <authorList>
            <person name="Wallbank WR R."/>
            <person name="Pardo Diaz C."/>
            <person name="Kozak K."/>
            <person name="Martin S."/>
            <person name="Jiggins C."/>
            <person name="Moest M."/>
            <person name="Warren A I."/>
            <person name="Generalovic N T."/>
            <person name="Byers J.R.P. K."/>
            <person name="Montejo-Kovacevich G."/>
            <person name="Yen C E."/>
        </authorList>
    </citation>
    <scope>NUCLEOTIDE SEQUENCE [LARGE SCALE GENOMIC DNA]</scope>
</reference>
<dbReference type="InterPro" id="IPR031734">
    <property type="entry name" value="MBF2"/>
</dbReference>
<accession>A0A7R8V2P6</accession>
<dbReference type="FunCoup" id="A0A7R8V2P6">
    <property type="interactions" value="2"/>
</dbReference>
<feature type="signal peptide" evidence="1">
    <location>
        <begin position="1"/>
        <end position="18"/>
    </location>
</feature>
<organism evidence="2 3">
    <name type="scientific">Hermetia illucens</name>
    <name type="common">Black soldier fly</name>
    <dbReference type="NCBI Taxonomy" id="343691"/>
    <lineage>
        <taxon>Eukaryota</taxon>
        <taxon>Metazoa</taxon>
        <taxon>Ecdysozoa</taxon>
        <taxon>Arthropoda</taxon>
        <taxon>Hexapoda</taxon>
        <taxon>Insecta</taxon>
        <taxon>Pterygota</taxon>
        <taxon>Neoptera</taxon>
        <taxon>Endopterygota</taxon>
        <taxon>Diptera</taxon>
        <taxon>Brachycera</taxon>
        <taxon>Stratiomyomorpha</taxon>
        <taxon>Stratiomyidae</taxon>
        <taxon>Hermetiinae</taxon>
        <taxon>Hermetia</taxon>
    </lineage>
</organism>
<dbReference type="Pfam" id="PF15868">
    <property type="entry name" value="MBF2"/>
    <property type="match status" value="1"/>
</dbReference>
<name>A0A7R8V2P6_HERIL</name>
<proteinExistence type="predicted"/>
<sequence length="155" mass="16783">MVRLTIVILLATIAIATARSVEKETQPLSVKISTVEDINLFRAQNPTEVLTPLKRVDTKNIIYYTVGNRVSGDALVATASDSQQWSSAQNVQLLLQYPRSGQGAVVTYAIVTVDQSSSLGEAYIVSGGVGKRNIAIVVEARSTTYFRYAAQVYGL</sequence>
<dbReference type="EMBL" id="LR899013">
    <property type="protein sequence ID" value="CAD7091658.1"/>
    <property type="molecule type" value="Genomic_DNA"/>
</dbReference>
<dbReference type="OrthoDB" id="8192785at2759"/>
<evidence type="ECO:0000256" key="1">
    <source>
        <dbReference type="SAM" id="SignalP"/>
    </source>
</evidence>
<dbReference type="AlphaFoldDB" id="A0A7R8V2P6"/>
<gene>
    <name evidence="2" type="ORF">HERILL_LOCUS14070</name>
</gene>
<protein>
    <submittedName>
        <fullName evidence="2">Uncharacterized protein</fullName>
    </submittedName>
</protein>
<dbReference type="InParanoid" id="A0A7R8V2P6"/>
<evidence type="ECO:0000313" key="3">
    <source>
        <dbReference type="Proteomes" id="UP000594454"/>
    </source>
</evidence>
<evidence type="ECO:0000313" key="2">
    <source>
        <dbReference type="EMBL" id="CAD7091658.1"/>
    </source>
</evidence>
<dbReference type="Proteomes" id="UP000594454">
    <property type="component" value="Chromosome 5"/>
</dbReference>